<dbReference type="Proteomes" id="UP001153678">
    <property type="component" value="Unassembled WGS sequence"/>
</dbReference>
<evidence type="ECO:0000313" key="2">
    <source>
        <dbReference type="Proteomes" id="UP001153678"/>
    </source>
</evidence>
<proteinExistence type="predicted"/>
<sequence>MNAIEFNFYHLSPDGIFYQVICKIIQENSVSANDYDYDHEFFYQSSNDPTLYYHVGCKHLSHHVIEHLLNLSEIELESSRTTILSLQQKLCLEQSLKLKLDTLFWLHHRNVATYVAS</sequence>
<dbReference type="OrthoDB" id="2309238at2759"/>
<dbReference type="AlphaFoldDB" id="A0A9W4WY06"/>
<comment type="caution">
    <text evidence="1">The sequence shown here is derived from an EMBL/GenBank/DDBJ whole genome shotgun (WGS) entry which is preliminary data.</text>
</comment>
<feature type="non-terminal residue" evidence="1">
    <location>
        <position position="117"/>
    </location>
</feature>
<name>A0A9W4WY06_9GLOM</name>
<dbReference type="EMBL" id="CAMKVN010002348">
    <property type="protein sequence ID" value="CAI2180698.1"/>
    <property type="molecule type" value="Genomic_DNA"/>
</dbReference>
<reference evidence="1" key="1">
    <citation type="submission" date="2022-08" db="EMBL/GenBank/DDBJ databases">
        <authorList>
            <person name="Kallberg Y."/>
            <person name="Tangrot J."/>
            <person name="Rosling A."/>
        </authorList>
    </citation>
    <scope>NUCLEOTIDE SEQUENCE</scope>
    <source>
        <strain evidence="1">Wild A</strain>
    </source>
</reference>
<gene>
    <name evidence="1" type="ORF">FWILDA_LOCUS9711</name>
</gene>
<evidence type="ECO:0000313" key="1">
    <source>
        <dbReference type="EMBL" id="CAI2180698.1"/>
    </source>
</evidence>
<protein>
    <submittedName>
        <fullName evidence="1">3564_t:CDS:1</fullName>
    </submittedName>
</protein>
<accession>A0A9W4WY06</accession>
<keyword evidence="2" id="KW-1185">Reference proteome</keyword>
<organism evidence="1 2">
    <name type="scientific">Funneliformis geosporum</name>
    <dbReference type="NCBI Taxonomy" id="1117311"/>
    <lineage>
        <taxon>Eukaryota</taxon>
        <taxon>Fungi</taxon>
        <taxon>Fungi incertae sedis</taxon>
        <taxon>Mucoromycota</taxon>
        <taxon>Glomeromycotina</taxon>
        <taxon>Glomeromycetes</taxon>
        <taxon>Glomerales</taxon>
        <taxon>Glomeraceae</taxon>
        <taxon>Funneliformis</taxon>
    </lineage>
</organism>